<keyword evidence="6 8" id="KW-0413">Isomerase</keyword>
<dbReference type="GO" id="GO:0009089">
    <property type="term" value="P:lysine biosynthetic process via diaminopimelate"/>
    <property type="evidence" value="ECO:0007669"/>
    <property type="project" value="UniProtKB-UniRule"/>
</dbReference>
<evidence type="ECO:0000256" key="1">
    <source>
        <dbReference type="ARBA" id="ARBA00005196"/>
    </source>
</evidence>
<dbReference type="Pfam" id="PF01678">
    <property type="entry name" value="DAP_epimerase"/>
    <property type="match status" value="2"/>
</dbReference>
<feature type="binding site" evidence="8">
    <location>
        <begin position="248"/>
        <end position="249"/>
    </location>
    <ligand>
        <name>substrate</name>
    </ligand>
</feature>
<comment type="subcellular location">
    <subcellularLocation>
        <location evidence="8">Cytoplasm</location>
    </subcellularLocation>
</comment>
<dbReference type="HAMAP" id="MF_00197">
    <property type="entry name" value="DAP_epimerase"/>
    <property type="match status" value="1"/>
</dbReference>
<dbReference type="InterPro" id="IPR018510">
    <property type="entry name" value="DAP_epimerase_AS"/>
</dbReference>
<dbReference type="PANTHER" id="PTHR31689:SF0">
    <property type="entry name" value="DIAMINOPIMELATE EPIMERASE"/>
    <property type="match status" value="1"/>
</dbReference>
<dbReference type="PROSITE" id="PS01326">
    <property type="entry name" value="DAP_EPIMERASE"/>
    <property type="match status" value="1"/>
</dbReference>
<evidence type="ECO:0000256" key="9">
    <source>
        <dbReference type="PROSITE-ProRule" id="PRU10125"/>
    </source>
</evidence>
<accession>A0AA37XEM7</accession>
<comment type="caution">
    <text evidence="11">The sequence shown here is derived from an EMBL/GenBank/DDBJ whole genome shotgun (WGS) entry which is preliminary data.</text>
</comment>
<comment type="pathway">
    <text evidence="1 8">Amino-acid biosynthesis; L-lysine biosynthesis via DAP pathway; DL-2,6-diaminopimelate from LL-2,6-diaminopimelate: step 1/1.</text>
</comment>
<keyword evidence="8" id="KW-0963">Cytoplasm</keyword>
<feature type="region of interest" description="Disordered" evidence="10">
    <location>
        <begin position="559"/>
        <end position="617"/>
    </location>
</feature>
<evidence type="ECO:0000256" key="8">
    <source>
        <dbReference type="HAMAP-Rule" id="MF_00197"/>
    </source>
</evidence>
<comment type="similarity">
    <text evidence="2 8">Belongs to the diaminopimelate epimerase family.</text>
</comment>
<feature type="compositionally biased region" description="Low complexity" evidence="10">
    <location>
        <begin position="579"/>
        <end position="605"/>
    </location>
</feature>
<name>A0AA37XEM7_9MICO</name>
<dbReference type="EMBL" id="BSUM01000001">
    <property type="protein sequence ID" value="GMA31747.1"/>
    <property type="molecule type" value="Genomic_DNA"/>
</dbReference>
<feature type="binding site" evidence="8">
    <location>
        <begin position="258"/>
        <end position="259"/>
    </location>
    <ligand>
        <name>substrate</name>
    </ligand>
</feature>
<comment type="subunit">
    <text evidence="8">Homodimer.</text>
</comment>
<feature type="region of interest" description="Disordered" evidence="10">
    <location>
        <begin position="1"/>
        <end position="22"/>
    </location>
</feature>
<feature type="site" description="Could be important to modulate the pK values of the two catalytic cysteine residues" evidence="8">
    <location>
        <position position="191"/>
    </location>
</feature>
<dbReference type="Proteomes" id="UP001157161">
    <property type="component" value="Unassembled WGS sequence"/>
</dbReference>
<feature type="compositionally biased region" description="Polar residues" evidence="10">
    <location>
        <begin position="1"/>
        <end position="17"/>
    </location>
</feature>
<feature type="active site" description="Proton acceptor" evidence="8">
    <location>
        <position position="257"/>
    </location>
</feature>
<feature type="binding site" evidence="8">
    <location>
        <position position="31"/>
    </location>
    <ligand>
        <name>substrate</name>
    </ligand>
</feature>
<keyword evidence="5 8" id="KW-0457">Lysine biosynthesis</keyword>
<evidence type="ECO:0000256" key="4">
    <source>
        <dbReference type="ARBA" id="ARBA00022605"/>
    </source>
</evidence>
<feature type="region of interest" description="Disordered" evidence="10">
    <location>
        <begin position="496"/>
        <end position="519"/>
    </location>
</feature>
<feature type="compositionally biased region" description="Basic and acidic residues" evidence="10">
    <location>
        <begin position="380"/>
        <end position="389"/>
    </location>
</feature>
<dbReference type="GO" id="GO:0005829">
    <property type="term" value="C:cytosol"/>
    <property type="evidence" value="ECO:0007669"/>
    <property type="project" value="TreeGrafter"/>
</dbReference>
<dbReference type="InterPro" id="IPR001653">
    <property type="entry name" value="DAP_epimerase_DapF"/>
</dbReference>
<organism evidence="11 12">
    <name type="scientific">Litorihabitans aurantiacus</name>
    <dbReference type="NCBI Taxonomy" id="1930061"/>
    <lineage>
        <taxon>Bacteria</taxon>
        <taxon>Bacillati</taxon>
        <taxon>Actinomycetota</taxon>
        <taxon>Actinomycetes</taxon>
        <taxon>Micrococcales</taxon>
        <taxon>Beutenbergiaceae</taxon>
        <taxon>Litorihabitans</taxon>
    </lineage>
</organism>
<feature type="compositionally biased region" description="Basic and acidic residues" evidence="10">
    <location>
        <begin position="359"/>
        <end position="373"/>
    </location>
</feature>
<feature type="region of interest" description="Disordered" evidence="10">
    <location>
        <begin position="310"/>
        <end position="398"/>
    </location>
</feature>
<feature type="compositionally biased region" description="Basic and acidic residues" evidence="10">
    <location>
        <begin position="313"/>
        <end position="327"/>
    </location>
</feature>
<keyword evidence="4 8" id="KW-0028">Amino-acid biosynthesis</keyword>
<feature type="active site" evidence="9">
    <location>
        <position position="104"/>
    </location>
</feature>
<feature type="binding site" evidence="8">
    <location>
        <position position="222"/>
    </location>
    <ligand>
        <name>substrate</name>
    </ligand>
</feature>
<feature type="active site" description="Proton donor" evidence="8">
    <location>
        <position position="104"/>
    </location>
</feature>
<feature type="binding site" evidence="8">
    <location>
        <position position="189"/>
    </location>
    <ligand>
        <name>substrate</name>
    </ligand>
</feature>
<feature type="binding site" evidence="8">
    <location>
        <begin position="105"/>
        <end position="106"/>
    </location>
    <ligand>
        <name>substrate</name>
    </ligand>
</feature>
<feature type="binding site" evidence="8">
    <location>
        <position position="95"/>
    </location>
    <ligand>
        <name>substrate</name>
    </ligand>
</feature>
<dbReference type="Gene3D" id="3.10.310.10">
    <property type="entry name" value="Diaminopimelate Epimerase, Chain A, domain 1"/>
    <property type="match status" value="2"/>
</dbReference>
<sequence length="617" mass="64520">MSTPPAGNAPDSTSTAAPTWPRLVKGHGTGNDFLLLVDSGGDLAVAPADVARLTDRHHGVGADGLIRAVRTTVAARDEALPHGSDAAEWFMDYRNADGSVAEMCGNGIRVFVAFLADEGLVDLPDGGHVDVATRAGVLRVHRVGAELEADMGRWTVPGGEAALAAGSDVLVTVAGVDGQRPGLSVAMPNPHVVIAVSDAAELAAADLTRAPLVDPVPGAGTNVEIVWAQGEIERDGTRWGVISMRVHERGVGETLSCGTGACAAALAASVWAGAGAPADWVVHVPGGTLAVHLDPDGGVALRGPAQLVADVTPADRESSSDAPRELSRPSPRTFPTLPESFSDVPREPSRPSARAFLTLRERISGAPREDSRRPGSAGVRDAKDAETARAGHAGGRQPEVLLDPARERVRAEVLAHHEVRLAVGRQARQPPAQHRVHRRLADADGRVRPDRREAHVARHLVRQDGAHARRAVGLRVAAGEVQRALVDVDRPHPCVGRGVRERERDRPPAAPQVEQVTGARGWRHLLQQQAGGVVEVVGGEDARRRRHPHLAPCEADVDRAQQRGGGGGGGEVVLAVTHGSSLSRAARLSPARPGATAPTTGAPTAQKPSPLRARVGR</sequence>
<reference evidence="11" key="1">
    <citation type="journal article" date="2014" name="Int. J. Syst. Evol. Microbiol.">
        <title>Complete genome sequence of Corynebacterium casei LMG S-19264T (=DSM 44701T), isolated from a smear-ripened cheese.</title>
        <authorList>
            <consortium name="US DOE Joint Genome Institute (JGI-PGF)"/>
            <person name="Walter F."/>
            <person name="Albersmeier A."/>
            <person name="Kalinowski J."/>
            <person name="Ruckert C."/>
        </authorList>
    </citation>
    <scope>NUCLEOTIDE SEQUENCE</scope>
    <source>
        <strain evidence="11">NBRC 112290</strain>
    </source>
</reference>
<comment type="caution">
    <text evidence="8">Lacks conserved residue(s) required for the propagation of feature annotation.</text>
</comment>
<gene>
    <name evidence="8" type="primary">dapF</name>
    <name evidence="11" type="ORF">GCM10025875_17390</name>
</gene>
<evidence type="ECO:0000256" key="2">
    <source>
        <dbReference type="ARBA" id="ARBA00010219"/>
    </source>
</evidence>
<evidence type="ECO:0000256" key="7">
    <source>
        <dbReference type="ARBA" id="ARBA00051712"/>
    </source>
</evidence>
<comment type="catalytic activity">
    <reaction evidence="7 8">
        <text>(2S,6S)-2,6-diaminopimelate = meso-2,6-diaminopimelate</text>
        <dbReference type="Rhea" id="RHEA:15393"/>
        <dbReference type="ChEBI" id="CHEBI:57609"/>
        <dbReference type="ChEBI" id="CHEBI:57791"/>
        <dbReference type="EC" id="5.1.1.7"/>
    </reaction>
</comment>
<evidence type="ECO:0000313" key="11">
    <source>
        <dbReference type="EMBL" id="GMA31747.1"/>
    </source>
</evidence>
<dbReference type="PANTHER" id="PTHR31689">
    <property type="entry name" value="DIAMINOPIMELATE EPIMERASE, CHLOROPLASTIC"/>
    <property type="match status" value="1"/>
</dbReference>
<evidence type="ECO:0000256" key="5">
    <source>
        <dbReference type="ARBA" id="ARBA00023154"/>
    </source>
</evidence>
<evidence type="ECO:0000313" key="12">
    <source>
        <dbReference type="Proteomes" id="UP001157161"/>
    </source>
</evidence>
<feature type="site" description="Could be important to modulate the pK values of the two catalytic cysteine residues" evidence="8">
    <location>
        <position position="248"/>
    </location>
</feature>
<dbReference type="SUPFAM" id="SSF54506">
    <property type="entry name" value="Diaminopimelate epimerase-like"/>
    <property type="match status" value="2"/>
</dbReference>
<evidence type="ECO:0000256" key="3">
    <source>
        <dbReference type="ARBA" id="ARBA00013080"/>
    </source>
</evidence>
<proteinExistence type="inferred from homology"/>
<evidence type="ECO:0000256" key="10">
    <source>
        <dbReference type="SAM" id="MobiDB-lite"/>
    </source>
</evidence>
<dbReference type="NCBIfam" id="TIGR00652">
    <property type="entry name" value="DapF"/>
    <property type="match status" value="1"/>
</dbReference>
<comment type="function">
    <text evidence="8">Catalyzes the stereoinversion of LL-2,6-diaminopimelate (L,L-DAP) to meso-diaminopimelate (meso-DAP), a precursor of L-lysine and an essential component of the bacterial peptidoglycan.</text>
</comment>
<reference evidence="11" key="2">
    <citation type="submission" date="2023-02" db="EMBL/GenBank/DDBJ databases">
        <authorList>
            <person name="Sun Q."/>
            <person name="Mori K."/>
        </authorList>
    </citation>
    <scope>NUCLEOTIDE SEQUENCE</scope>
    <source>
        <strain evidence="11">NBRC 112290</strain>
    </source>
</reference>
<dbReference type="GO" id="GO:0008837">
    <property type="term" value="F:diaminopimelate epimerase activity"/>
    <property type="evidence" value="ECO:0007669"/>
    <property type="project" value="UniProtKB-UniRule"/>
</dbReference>
<keyword evidence="12" id="KW-1185">Reference proteome</keyword>
<evidence type="ECO:0000256" key="6">
    <source>
        <dbReference type="ARBA" id="ARBA00023235"/>
    </source>
</evidence>
<dbReference type="EC" id="5.1.1.7" evidence="3 8"/>
<protein>
    <recommendedName>
        <fullName evidence="3 8">Diaminopimelate epimerase</fullName>
        <shortName evidence="8">DAP epimerase</shortName>
        <ecNumber evidence="3 8">5.1.1.7</ecNumber>
    </recommendedName>
    <alternativeName>
        <fullName evidence="8">PLP-independent amino acid racemase</fullName>
    </alternativeName>
</protein>
<dbReference type="AlphaFoldDB" id="A0AA37XEM7"/>
<feature type="compositionally biased region" description="Basic and acidic residues" evidence="10">
    <location>
        <begin position="496"/>
        <end position="507"/>
    </location>
</feature>